<protein>
    <submittedName>
        <fullName evidence="2">Uncharacterized protein</fullName>
    </submittedName>
</protein>
<reference evidence="2" key="1">
    <citation type="submission" date="2020-11" db="EMBL/GenBank/DDBJ databases">
        <authorList>
            <person name="Tran Van P."/>
        </authorList>
    </citation>
    <scope>NUCLEOTIDE SEQUENCE</scope>
</reference>
<sequence>MALKVKRRTRLTLYTAANGQRVETPVTEVHQPLMTCLLRALPLRPKPHLGAPPRDSGQTTSDNGFLSHCCFTSSVLFFLLLAVPVCSSPVLTDKIIQFEQYARATFHIGPSPHSLRFVTDGQLPLRQCLHPEACTKNLELPTYYAVFNDLRKEFKVFYAATEEINSIGDMVTCILLSSIAHFVATGSEPSNSTTLR</sequence>
<proteinExistence type="predicted"/>
<feature type="transmembrane region" description="Helical" evidence="1">
    <location>
        <begin position="64"/>
        <end position="85"/>
    </location>
</feature>
<dbReference type="Gene3D" id="3.30.420.10">
    <property type="entry name" value="Ribonuclease H-like superfamily/Ribonuclease H"/>
    <property type="match status" value="1"/>
</dbReference>
<dbReference type="InterPro" id="IPR036397">
    <property type="entry name" value="RNaseH_sf"/>
</dbReference>
<dbReference type="AlphaFoldDB" id="A0A7R9E9V7"/>
<accession>A0A7R9E9V7</accession>
<dbReference type="GO" id="GO:0003676">
    <property type="term" value="F:nucleic acid binding"/>
    <property type="evidence" value="ECO:0007669"/>
    <property type="project" value="InterPro"/>
</dbReference>
<keyword evidence="1" id="KW-0812">Transmembrane</keyword>
<keyword evidence="1" id="KW-1133">Transmembrane helix</keyword>
<gene>
    <name evidence="2" type="ORF">TMSB3V08_LOCUS6902</name>
</gene>
<dbReference type="EMBL" id="OB794360">
    <property type="protein sequence ID" value="CAD7430135.1"/>
    <property type="molecule type" value="Genomic_DNA"/>
</dbReference>
<organism evidence="2">
    <name type="scientific">Timema monikensis</name>
    <dbReference type="NCBI Taxonomy" id="170555"/>
    <lineage>
        <taxon>Eukaryota</taxon>
        <taxon>Metazoa</taxon>
        <taxon>Ecdysozoa</taxon>
        <taxon>Arthropoda</taxon>
        <taxon>Hexapoda</taxon>
        <taxon>Insecta</taxon>
        <taxon>Pterygota</taxon>
        <taxon>Neoptera</taxon>
        <taxon>Polyneoptera</taxon>
        <taxon>Phasmatodea</taxon>
        <taxon>Timematodea</taxon>
        <taxon>Timematoidea</taxon>
        <taxon>Timematidae</taxon>
        <taxon>Timema</taxon>
    </lineage>
</organism>
<evidence type="ECO:0000256" key="1">
    <source>
        <dbReference type="SAM" id="Phobius"/>
    </source>
</evidence>
<evidence type="ECO:0000313" key="2">
    <source>
        <dbReference type="EMBL" id="CAD7430135.1"/>
    </source>
</evidence>
<name>A0A7R9E9V7_9NEOP</name>
<keyword evidence="1" id="KW-0472">Membrane</keyword>